<dbReference type="Proteomes" id="UP000003953">
    <property type="component" value="Unassembled WGS sequence"/>
</dbReference>
<dbReference type="PANTHER" id="PTHR23026:SF125">
    <property type="entry name" value="OXYGEN-INSENSITIVE NAD(P)H NITROREDUCTASE"/>
    <property type="match status" value="1"/>
</dbReference>
<dbReference type="GO" id="GO:0046256">
    <property type="term" value="P:2,4,6-trinitrotoluene catabolic process"/>
    <property type="evidence" value="ECO:0007669"/>
    <property type="project" value="TreeGrafter"/>
</dbReference>
<evidence type="ECO:0000256" key="1">
    <source>
        <dbReference type="ARBA" id="ARBA00001917"/>
    </source>
</evidence>
<keyword evidence="3" id="KW-0285">Flavoprotein</keyword>
<keyword evidence="5" id="KW-0521">NADP</keyword>
<dbReference type="GO" id="GO:0005829">
    <property type="term" value="C:cytosol"/>
    <property type="evidence" value="ECO:0007669"/>
    <property type="project" value="TreeGrafter"/>
</dbReference>
<comment type="similarity">
    <text evidence="2">Belongs to the nitroreductase family.</text>
</comment>
<organism evidence="9 10">
    <name type="scientific">Helicobacter pullorum MIT 98-5489</name>
    <dbReference type="NCBI Taxonomy" id="537972"/>
    <lineage>
        <taxon>Bacteria</taxon>
        <taxon>Pseudomonadati</taxon>
        <taxon>Campylobacterota</taxon>
        <taxon>Epsilonproteobacteria</taxon>
        <taxon>Campylobacterales</taxon>
        <taxon>Helicobacteraceae</taxon>
        <taxon>Helicobacter</taxon>
    </lineage>
</organism>
<dbReference type="InterPro" id="IPR033878">
    <property type="entry name" value="NfsB-like"/>
</dbReference>
<keyword evidence="7" id="KW-0520">NAD</keyword>
<reference evidence="10" key="1">
    <citation type="journal article" date="2014" name="Genome Announc.">
        <title>Draft genome sequences of six enterohepatic helicobacter species isolated from humans and one from rhesus macaques.</title>
        <authorList>
            <person name="Shen Z."/>
            <person name="Sheh A."/>
            <person name="Young S.K."/>
            <person name="Abouelliel A."/>
            <person name="Ward D.V."/>
            <person name="Earl A.M."/>
            <person name="Fox J.G."/>
        </authorList>
    </citation>
    <scope>NUCLEOTIDE SEQUENCE [LARGE SCALE GENOMIC DNA]</scope>
    <source>
        <strain evidence="10">MIT 98-5489</strain>
    </source>
</reference>
<keyword evidence="4" id="KW-0288">FMN</keyword>
<evidence type="ECO:0000256" key="3">
    <source>
        <dbReference type="ARBA" id="ARBA00022630"/>
    </source>
</evidence>
<proteinExistence type="inferred from homology"/>
<name>C5F1L1_9HELI</name>
<dbReference type="InterPro" id="IPR029479">
    <property type="entry name" value="Nitroreductase"/>
</dbReference>
<accession>C5F1L1</accession>
<dbReference type="GO" id="GO:0046857">
    <property type="term" value="F:oxidoreductase activity, acting on other nitrogenous compounds as donors, with NAD or NADP as acceptor"/>
    <property type="evidence" value="ECO:0007669"/>
    <property type="project" value="TreeGrafter"/>
</dbReference>
<dbReference type="CDD" id="cd02149">
    <property type="entry name" value="NfsB-like"/>
    <property type="match status" value="1"/>
</dbReference>
<keyword evidence="6" id="KW-0560">Oxidoreductase</keyword>
<dbReference type="SUPFAM" id="SSF55469">
    <property type="entry name" value="FMN-dependent nitroreductase-like"/>
    <property type="match status" value="1"/>
</dbReference>
<dbReference type="InterPro" id="IPR050627">
    <property type="entry name" value="Nitroreductase/BluB"/>
</dbReference>
<evidence type="ECO:0000313" key="9">
    <source>
        <dbReference type="EMBL" id="EEQ64166.1"/>
    </source>
</evidence>
<evidence type="ECO:0000259" key="8">
    <source>
        <dbReference type="Pfam" id="PF00881"/>
    </source>
</evidence>
<dbReference type="eggNOG" id="COG0778">
    <property type="taxonomic scope" value="Bacteria"/>
</dbReference>
<evidence type="ECO:0000256" key="7">
    <source>
        <dbReference type="ARBA" id="ARBA00023027"/>
    </source>
</evidence>
<dbReference type="Gene3D" id="3.40.109.10">
    <property type="entry name" value="NADH Oxidase"/>
    <property type="match status" value="1"/>
</dbReference>
<comment type="cofactor">
    <cofactor evidence="1">
        <name>FMN</name>
        <dbReference type="ChEBI" id="CHEBI:58210"/>
    </cofactor>
</comment>
<sequence length="205" mass="23265">MIKKEIFSEIICERYSCRNFKERMLTQEEMDYILEAGRLSPSSLGLEPWKFLVVQDSNKKAEIAEIANGQKHVEKCGAIIVVVARLDFGEYFIPKLQGRGLSQEEMQKRIDVYKPFIDGMNEQEKLHYAREQTYLALGNLANAACAIGLGSCIIGGFNAEKLDTYLNLDASKERSSVMLVVGERNEVDIPKKARFDKESIITFIN</sequence>
<gene>
    <name evidence="9" type="ORF">HPMG_01623</name>
</gene>
<dbReference type="Pfam" id="PF00881">
    <property type="entry name" value="Nitroreductase"/>
    <property type="match status" value="1"/>
</dbReference>
<dbReference type="PANTHER" id="PTHR23026">
    <property type="entry name" value="NADPH NITROREDUCTASE"/>
    <property type="match status" value="1"/>
</dbReference>
<dbReference type="AlphaFoldDB" id="C5F1L1"/>
<evidence type="ECO:0000256" key="2">
    <source>
        <dbReference type="ARBA" id="ARBA00007118"/>
    </source>
</evidence>
<evidence type="ECO:0000256" key="5">
    <source>
        <dbReference type="ARBA" id="ARBA00022857"/>
    </source>
</evidence>
<evidence type="ECO:0000313" key="10">
    <source>
        <dbReference type="Proteomes" id="UP000003953"/>
    </source>
</evidence>
<dbReference type="EMBL" id="DS990445">
    <property type="protein sequence ID" value="EEQ64166.1"/>
    <property type="molecule type" value="Genomic_DNA"/>
</dbReference>
<evidence type="ECO:0000256" key="6">
    <source>
        <dbReference type="ARBA" id="ARBA00023002"/>
    </source>
</evidence>
<evidence type="ECO:0000256" key="4">
    <source>
        <dbReference type="ARBA" id="ARBA00022643"/>
    </source>
</evidence>
<keyword evidence="10" id="KW-1185">Reference proteome</keyword>
<dbReference type="HOGENOM" id="CLU_070764_4_1_7"/>
<feature type="domain" description="Nitroreductase" evidence="8">
    <location>
        <begin position="13"/>
        <end position="182"/>
    </location>
</feature>
<protein>
    <submittedName>
        <fullName evidence="9">Nitroreductase family protein</fullName>
    </submittedName>
</protein>
<dbReference type="InterPro" id="IPR000415">
    <property type="entry name" value="Nitroreductase-like"/>
</dbReference>